<keyword evidence="3" id="KW-1185">Reference proteome</keyword>
<feature type="compositionally biased region" description="Polar residues" evidence="1">
    <location>
        <begin position="84"/>
        <end position="106"/>
    </location>
</feature>
<reference evidence="2 3" key="1">
    <citation type="submission" date="2023-05" db="EMBL/GenBank/DDBJ databases">
        <title>B98-5 Cell Line De Novo Hybrid Assembly: An Optical Mapping Approach.</title>
        <authorList>
            <person name="Kananen K."/>
            <person name="Auerbach J.A."/>
            <person name="Kautto E."/>
            <person name="Blachly J.S."/>
        </authorList>
    </citation>
    <scope>NUCLEOTIDE SEQUENCE [LARGE SCALE GENOMIC DNA]</scope>
    <source>
        <strain evidence="2">B95-8</strain>
        <tissue evidence="2">Cell line</tissue>
    </source>
</reference>
<evidence type="ECO:0000313" key="3">
    <source>
        <dbReference type="Proteomes" id="UP001266305"/>
    </source>
</evidence>
<comment type="caution">
    <text evidence="2">The sequence shown here is derived from an EMBL/GenBank/DDBJ whole genome shotgun (WGS) entry which is preliminary data.</text>
</comment>
<dbReference type="EMBL" id="JASSZA010000001">
    <property type="protein sequence ID" value="KAK2120200.1"/>
    <property type="molecule type" value="Genomic_DNA"/>
</dbReference>
<organism evidence="2 3">
    <name type="scientific">Saguinus oedipus</name>
    <name type="common">Cotton-top tamarin</name>
    <name type="synonym">Oedipomidas oedipus</name>
    <dbReference type="NCBI Taxonomy" id="9490"/>
    <lineage>
        <taxon>Eukaryota</taxon>
        <taxon>Metazoa</taxon>
        <taxon>Chordata</taxon>
        <taxon>Craniata</taxon>
        <taxon>Vertebrata</taxon>
        <taxon>Euteleostomi</taxon>
        <taxon>Mammalia</taxon>
        <taxon>Eutheria</taxon>
        <taxon>Euarchontoglires</taxon>
        <taxon>Primates</taxon>
        <taxon>Haplorrhini</taxon>
        <taxon>Platyrrhini</taxon>
        <taxon>Cebidae</taxon>
        <taxon>Callitrichinae</taxon>
        <taxon>Saguinus</taxon>
    </lineage>
</organism>
<accession>A0ABQ9WEW8</accession>
<gene>
    <name evidence="2" type="ORF">P7K49_001586</name>
</gene>
<feature type="region of interest" description="Disordered" evidence="1">
    <location>
        <begin position="20"/>
        <end position="162"/>
    </location>
</feature>
<evidence type="ECO:0000256" key="1">
    <source>
        <dbReference type="SAM" id="MobiDB-lite"/>
    </source>
</evidence>
<name>A0ABQ9WEW8_SAGOE</name>
<dbReference type="Proteomes" id="UP001266305">
    <property type="component" value="Unassembled WGS sequence"/>
</dbReference>
<protein>
    <submittedName>
        <fullName evidence="2">Uncharacterized protein</fullName>
    </submittedName>
</protein>
<proteinExistence type="predicted"/>
<feature type="compositionally biased region" description="Low complexity" evidence="1">
    <location>
        <begin position="59"/>
        <end position="70"/>
    </location>
</feature>
<sequence length="276" mass="29521">MGSDSFSTCWVFWQDDVRSPSKGLSSFKPLPPPPPLAQGNDRPPGQPRKLGREDLQPPSSVSSHSGTVFSAPQNCSPPAGTVPTPGTSSAQDSPSSPIYASVSPANPGSKRPLDAHLALVNQHPIGPFPRVQSPPHLKSPSAEATVARGCLSPLSPSSHPDQTDTNQHFVMVEVHRPDSEPDVNEVRALPQTRSEYSKAELCGPCGGGGPGPLWRHEGRSRVRVQEESWPADAVPQFARGHELRGLEGWVEPAFPTPKAVELPPEFGAFCWILLPS</sequence>
<evidence type="ECO:0000313" key="2">
    <source>
        <dbReference type="EMBL" id="KAK2120200.1"/>
    </source>
</evidence>